<name>A0ABW6TLD8_9NOCA</name>
<sequence>MPETLGLVVLLKNGEDYTLASRYIHEDDTAIDEAVERARNVIAANPDMFRPETEIAIGEISIREVGR</sequence>
<organism evidence="1 2">
    <name type="scientific">Nocardia elegans</name>
    <dbReference type="NCBI Taxonomy" id="300029"/>
    <lineage>
        <taxon>Bacteria</taxon>
        <taxon>Bacillati</taxon>
        <taxon>Actinomycetota</taxon>
        <taxon>Actinomycetes</taxon>
        <taxon>Mycobacteriales</taxon>
        <taxon>Nocardiaceae</taxon>
        <taxon>Nocardia</taxon>
    </lineage>
</organism>
<dbReference type="RefSeq" id="WP_387132021.1">
    <property type="nucleotide sequence ID" value="NZ_JBIATK010000012.1"/>
</dbReference>
<protein>
    <submittedName>
        <fullName evidence="1">Uncharacterized protein</fullName>
    </submittedName>
</protein>
<proteinExistence type="predicted"/>
<evidence type="ECO:0000313" key="2">
    <source>
        <dbReference type="Proteomes" id="UP001602089"/>
    </source>
</evidence>
<evidence type="ECO:0000313" key="1">
    <source>
        <dbReference type="EMBL" id="MFF4026957.1"/>
    </source>
</evidence>
<dbReference type="EMBL" id="JBIATK010000012">
    <property type="protein sequence ID" value="MFF4026957.1"/>
    <property type="molecule type" value="Genomic_DNA"/>
</dbReference>
<comment type="caution">
    <text evidence="1">The sequence shown here is derived from an EMBL/GenBank/DDBJ whole genome shotgun (WGS) entry which is preliminary data.</text>
</comment>
<dbReference type="Proteomes" id="UP001602089">
    <property type="component" value="Unassembled WGS sequence"/>
</dbReference>
<keyword evidence="2" id="KW-1185">Reference proteome</keyword>
<reference evidence="1 2" key="1">
    <citation type="submission" date="2024-10" db="EMBL/GenBank/DDBJ databases">
        <title>The Natural Products Discovery Center: Release of the First 8490 Sequenced Strains for Exploring Actinobacteria Biosynthetic Diversity.</title>
        <authorList>
            <person name="Kalkreuter E."/>
            <person name="Kautsar S.A."/>
            <person name="Yang D."/>
            <person name="Bader C.D."/>
            <person name="Teijaro C.N."/>
            <person name="Fluegel L."/>
            <person name="Davis C.M."/>
            <person name="Simpson J.R."/>
            <person name="Lauterbach L."/>
            <person name="Steele A.D."/>
            <person name="Gui C."/>
            <person name="Meng S."/>
            <person name="Li G."/>
            <person name="Viehrig K."/>
            <person name="Ye F."/>
            <person name="Su P."/>
            <person name="Kiefer A.F."/>
            <person name="Nichols A."/>
            <person name="Cepeda A.J."/>
            <person name="Yan W."/>
            <person name="Fan B."/>
            <person name="Jiang Y."/>
            <person name="Adhikari A."/>
            <person name="Zheng C.-J."/>
            <person name="Schuster L."/>
            <person name="Cowan T.M."/>
            <person name="Smanski M.J."/>
            <person name="Chevrette M.G."/>
            <person name="De Carvalho L.P.S."/>
            <person name="Shen B."/>
        </authorList>
    </citation>
    <scope>NUCLEOTIDE SEQUENCE [LARGE SCALE GENOMIC DNA]</scope>
    <source>
        <strain evidence="1 2">NPDC001867</strain>
    </source>
</reference>
<accession>A0ABW6TLD8</accession>
<gene>
    <name evidence="1" type="ORF">ACFYY5_29315</name>
</gene>